<dbReference type="PANTHER" id="PTHR32309">
    <property type="entry name" value="TYROSINE-PROTEIN KINASE"/>
    <property type="match status" value="1"/>
</dbReference>
<keyword evidence="3 6" id="KW-0812">Transmembrane</keyword>
<keyword evidence="5 6" id="KW-0472">Membrane</keyword>
<feature type="transmembrane region" description="Helical" evidence="6">
    <location>
        <begin position="60"/>
        <end position="82"/>
    </location>
</feature>
<accession>A0A7C4YFK2</accession>
<comment type="caution">
    <text evidence="8">The sequence shown here is derived from an EMBL/GenBank/DDBJ whole genome shotgun (WGS) entry which is preliminary data.</text>
</comment>
<evidence type="ECO:0000256" key="3">
    <source>
        <dbReference type="ARBA" id="ARBA00022692"/>
    </source>
</evidence>
<dbReference type="EMBL" id="DTHG01000037">
    <property type="protein sequence ID" value="HGW91526.1"/>
    <property type="molecule type" value="Genomic_DNA"/>
</dbReference>
<dbReference type="Pfam" id="PF02706">
    <property type="entry name" value="Wzz"/>
    <property type="match status" value="1"/>
</dbReference>
<organism evidence="8">
    <name type="scientific">candidate division WOR-3 bacterium</name>
    <dbReference type="NCBI Taxonomy" id="2052148"/>
    <lineage>
        <taxon>Bacteria</taxon>
        <taxon>Bacteria division WOR-3</taxon>
    </lineage>
</organism>
<gene>
    <name evidence="8" type="ORF">ENV67_03175</name>
</gene>
<feature type="transmembrane region" description="Helical" evidence="6">
    <location>
        <begin position="203"/>
        <end position="222"/>
    </location>
</feature>
<proteinExistence type="predicted"/>
<reference evidence="8" key="1">
    <citation type="journal article" date="2020" name="mSystems">
        <title>Genome- and Community-Level Interaction Insights into Carbon Utilization and Element Cycling Functions of Hydrothermarchaeota in Hydrothermal Sediment.</title>
        <authorList>
            <person name="Zhou Z."/>
            <person name="Liu Y."/>
            <person name="Xu W."/>
            <person name="Pan J."/>
            <person name="Luo Z.H."/>
            <person name="Li M."/>
        </authorList>
    </citation>
    <scope>NUCLEOTIDE SEQUENCE [LARGE SCALE GENOMIC DNA]</scope>
    <source>
        <strain evidence="8">SpSt-780</strain>
    </source>
</reference>
<dbReference type="GO" id="GO:0004713">
    <property type="term" value="F:protein tyrosine kinase activity"/>
    <property type="evidence" value="ECO:0007669"/>
    <property type="project" value="TreeGrafter"/>
</dbReference>
<evidence type="ECO:0000256" key="4">
    <source>
        <dbReference type="ARBA" id="ARBA00022989"/>
    </source>
</evidence>
<name>A0A7C4YFK2_UNCW3</name>
<dbReference type="InterPro" id="IPR050445">
    <property type="entry name" value="Bact_polysacc_biosynth/exp"/>
</dbReference>
<evidence type="ECO:0000256" key="5">
    <source>
        <dbReference type="ARBA" id="ARBA00023136"/>
    </source>
</evidence>
<evidence type="ECO:0000256" key="6">
    <source>
        <dbReference type="SAM" id="Phobius"/>
    </source>
</evidence>
<comment type="subcellular location">
    <subcellularLocation>
        <location evidence="1">Cell membrane</location>
        <topology evidence="1">Multi-pass membrane protein</topology>
    </subcellularLocation>
</comment>
<feature type="transmembrane region" description="Helical" evidence="6">
    <location>
        <begin position="29"/>
        <end position="54"/>
    </location>
</feature>
<dbReference type="PANTHER" id="PTHR32309:SF13">
    <property type="entry name" value="FERRIC ENTEROBACTIN TRANSPORT PROTEIN FEPE"/>
    <property type="match status" value="1"/>
</dbReference>
<dbReference type="GO" id="GO:0005886">
    <property type="term" value="C:plasma membrane"/>
    <property type="evidence" value="ECO:0007669"/>
    <property type="project" value="UniProtKB-SubCell"/>
</dbReference>
<evidence type="ECO:0000313" key="8">
    <source>
        <dbReference type="EMBL" id="HGW91526.1"/>
    </source>
</evidence>
<dbReference type="AlphaFoldDB" id="A0A7C4YFK2"/>
<sequence>MFFNLIYSGGDMKDSIDILNLLKVIRKRLFFLVSSFIIPAVVAMVISFLLPPAYTSSLTIFAPEVAAGGSISTGLLTAFTTFRPKGAEISTQAVIGMLKSQRMIYRVIQNFDLIKLYKFRDIESAADYVRKKMISVEFNEGEGVITISVTTRWRTLSKDIAYFYVQNLNEINEELKLTSMKDIAKILDFPTIPLKKSKPKVKLNMAIAGLVGLFFGSVFIYVQEKKLGAKRA</sequence>
<evidence type="ECO:0000259" key="7">
    <source>
        <dbReference type="Pfam" id="PF02706"/>
    </source>
</evidence>
<evidence type="ECO:0000256" key="1">
    <source>
        <dbReference type="ARBA" id="ARBA00004651"/>
    </source>
</evidence>
<keyword evidence="4 6" id="KW-1133">Transmembrane helix</keyword>
<evidence type="ECO:0000256" key="2">
    <source>
        <dbReference type="ARBA" id="ARBA00022475"/>
    </source>
</evidence>
<feature type="domain" description="Polysaccharide chain length determinant N-terminal" evidence="7">
    <location>
        <begin position="14"/>
        <end position="110"/>
    </location>
</feature>
<keyword evidence="2" id="KW-1003">Cell membrane</keyword>
<dbReference type="InterPro" id="IPR003856">
    <property type="entry name" value="LPS_length_determ_N"/>
</dbReference>
<protein>
    <recommendedName>
        <fullName evidence="7">Polysaccharide chain length determinant N-terminal domain-containing protein</fullName>
    </recommendedName>
</protein>